<evidence type="ECO:0000313" key="2">
    <source>
        <dbReference type="Proteomes" id="UP000824469"/>
    </source>
</evidence>
<keyword evidence="2" id="KW-1185">Reference proteome</keyword>
<feature type="non-terminal residue" evidence="1">
    <location>
        <position position="51"/>
    </location>
</feature>
<protein>
    <submittedName>
        <fullName evidence="1">Uncharacterized protein</fullName>
    </submittedName>
</protein>
<gene>
    <name evidence="1" type="ORF">KI387_001126</name>
</gene>
<dbReference type="AlphaFoldDB" id="A0AA38GU78"/>
<reference evidence="1 2" key="1">
    <citation type="journal article" date="2021" name="Nat. Plants">
        <title>The Taxus genome provides insights into paclitaxel biosynthesis.</title>
        <authorList>
            <person name="Xiong X."/>
            <person name="Gou J."/>
            <person name="Liao Q."/>
            <person name="Li Y."/>
            <person name="Zhou Q."/>
            <person name="Bi G."/>
            <person name="Li C."/>
            <person name="Du R."/>
            <person name="Wang X."/>
            <person name="Sun T."/>
            <person name="Guo L."/>
            <person name="Liang H."/>
            <person name="Lu P."/>
            <person name="Wu Y."/>
            <person name="Zhang Z."/>
            <person name="Ro D.K."/>
            <person name="Shang Y."/>
            <person name="Huang S."/>
            <person name="Yan J."/>
        </authorList>
    </citation>
    <scope>NUCLEOTIDE SEQUENCE [LARGE SCALE GENOMIC DNA]</scope>
    <source>
        <strain evidence="1">Ta-2019</strain>
    </source>
</reference>
<feature type="non-terminal residue" evidence="1">
    <location>
        <position position="1"/>
    </location>
</feature>
<sequence>VWKWGRVKAQEFLEDVQIQKDCESVRCNYFYFTFPSTFKAGQSCAFARNSL</sequence>
<dbReference type="Proteomes" id="UP000824469">
    <property type="component" value="Unassembled WGS sequence"/>
</dbReference>
<evidence type="ECO:0000313" key="1">
    <source>
        <dbReference type="EMBL" id="KAH9329018.1"/>
    </source>
</evidence>
<name>A0AA38GU78_TAXCH</name>
<comment type="caution">
    <text evidence="1">The sequence shown here is derived from an EMBL/GenBank/DDBJ whole genome shotgun (WGS) entry which is preliminary data.</text>
</comment>
<proteinExistence type="predicted"/>
<dbReference type="EMBL" id="JAHRHJ020000001">
    <property type="protein sequence ID" value="KAH9329018.1"/>
    <property type="molecule type" value="Genomic_DNA"/>
</dbReference>
<accession>A0AA38GU78</accession>
<organism evidence="1 2">
    <name type="scientific">Taxus chinensis</name>
    <name type="common">Chinese yew</name>
    <name type="synonym">Taxus wallichiana var. chinensis</name>
    <dbReference type="NCBI Taxonomy" id="29808"/>
    <lineage>
        <taxon>Eukaryota</taxon>
        <taxon>Viridiplantae</taxon>
        <taxon>Streptophyta</taxon>
        <taxon>Embryophyta</taxon>
        <taxon>Tracheophyta</taxon>
        <taxon>Spermatophyta</taxon>
        <taxon>Pinopsida</taxon>
        <taxon>Pinidae</taxon>
        <taxon>Conifers II</taxon>
        <taxon>Cupressales</taxon>
        <taxon>Taxaceae</taxon>
        <taxon>Taxus</taxon>
    </lineage>
</organism>